<protein>
    <recommendedName>
        <fullName evidence="3">HupH hydrogenase expression protein C-terminal domain-containing protein</fullName>
    </recommendedName>
</protein>
<evidence type="ECO:0000313" key="4">
    <source>
        <dbReference type="EMBL" id="SPF79386.1"/>
    </source>
</evidence>
<dbReference type="Gene3D" id="3.30.1370.140">
    <property type="entry name" value="HupH hydrogenase expression protein, C-terminal domain"/>
    <property type="match status" value="2"/>
</dbReference>
<dbReference type="AlphaFoldDB" id="A0A2R8ATM0"/>
<reference evidence="5" key="1">
    <citation type="submission" date="2018-03" db="EMBL/GenBank/DDBJ databases">
        <authorList>
            <person name="Rodrigo-Torres L."/>
            <person name="Arahal R. D."/>
            <person name="Lucena T."/>
        </authorList>
    </citation>
    <scope>NUCLEOTIDE SEQUENCE [LARGE SCALE GENOMIC DNA]</scope>
    <source>
        <strain evidence="5">CECT 8871</strain>
    </source>
</reference>
<feature type="region of interest" description="Disordered" evidence="2">
    <location>
        <begin position="1"/>
        <end position="23"/>
    </location>
</feature>
<evidence type="ECO:0000256" key="1">
    <source>
        <dbReference type="ARBA" id="ARBA00010832"/>
    </source>
</evidence>
<feature type="domain" description="HupH hydrogenase expression protein C-terminal" evidence="3">
    <location>
        <begin position="161"/>
        <end position="278"/>
    </location>
</feature>
<keyword evidence="5" id="KW-1185">Reference proteome</keyword>
<dbReference type="Proteomes" id="UP000244904">
    <property type="component" value="Unassembled WGS sequence"/>
</dbReference>
<evidence type="ECO:0000313" key="5">
    <source>
        <dbReference type="Proteomes" id="UP000244904"/>
    </source>
</evidence>
<dbReference type="InterPro" id="IPR038527">
    <property type="entry name" value="HupH_C_sf"/>
</dbReference>
<evidence type="ECO:0000256" key="2">
    <source>
        <dbReference type="SAM" id="MobiDB-lite"/>
    </source>
</evidence>
<evidence type="ECO:0000259" key="3">
    <source>
        <dbReference type="Pfam" id="PF04809"/>
    </source>
</evidence>
<dbReference type="OrthoDB" id="6560677at2"/>
<dbReference type="EMBL" id="OMOJ01000002">
    <property type="protein sequence ID" value="SPF79386.1"/>
    <property type="molecule type" value="Genomic_DNA"/>
</dbReference>
<dbReference type="Pfam" id="PF04809">
    <property type="entry name" value="HupH_C"/>
    <property type="match status" value="2"/>
</dbReference>
<dbReference type="RefSeq" id="WP_108885270.1">
    <property type="nucleotide sequence ID" value="NZ_OMOJ01000002.1"/>
</dbReference>
<dbReference type="InterPro" id="IPR006894">
    <property type="entry name" value="HupH_Hydgase_express_prot_C"/>
</dbReference>
<sequence length="279" mass="30259">MVGNFHMPPMGYGPGSQPPEEDGSELEYLQMPQNMRAYSAHVPYVEVTEALSPAMNLLKDIADAAAHAAKTGDNVRFDLSKLDKPNRDLIAETMGEGEVSVKMHGVPAVAAQESVFAGVWVLKGAGLDAVEVGKMPEMAAERAFQARQPAAGPLTPKKIGVLNAPSIAVELMDRSRNYKDGDEVHVINLSLLPHTEEDLVWLDEAMGKGSVDILSRGYGNCRVTATGQAHVWRVQFFNSMDTLILDTFEITDFPEVVIAADEDLSDSAGRILEVLEAIR</sequence>
<comment type="similarity">
    <text evidence="1">Belongs to the HupH/HyaF family.</text>
</comment>
<accession>A0A2R8ATM0</accession>
<proteinExistence type="inferred from homology"/>
<name>A0A2R8ATM0_9RHOB</name>
<feature type="domain" description="HupH hydrogenase expression protein C-terminal" evidence="3">
    <location>
        <begin position="54"/>
        <end position="141"/>
    </location>
</feature>
<organism evidence="4 5">
    <name type="scientific">Pseudoprimorskyibacter insulae</name>
    <dbReference type="NCBI Taxonomy" id="1695997"/>
    <lineage>
        <taxon>Bacteria</taxon>
        <taxon>Pseudomonadati</taxon>
        <taxon>Pseudomonadota</taxon>
        <taxon>Alphaproteobacteria</taxon>
        <taxon>Rhodobacterales</taxon>
        <taxon>Paracoccaceae</taxon>
        <taxon>Pseudoprimorskyibacter</taxon>
    </lineage>
</organism>
<gene>
    <name evidence="4" type="ORF">PRI8871_01182</name>
</gene>